<sequence length="93" mass="9440">MATPGSMVAPPAKVSASKGGMTVQWAASPMARSYDVLRSATVAGPFERVGTELTGTSFVDTGATGKEAYFYMVKASTYSGLSGPSAVASVPAR</sequence>
<dbReference type="Proteomes" id="UP000785613">
    <property type="component" value="Unassembled WGS sequence"/>
</dbReference>
<accession>A0ABX0LWB0</accession>
<dbReference type="RefSeq" id="WP_167227972.1">
    <property type="nucleotide sequence ID" value="NZ_VUYU01000016.1"/>
</dbReference>
<dbReference type="EMBL" id="VUYU01000016">
    <property type="protein sequence ID" value="NHZ36142.1"/>
    <property type="molecule type" value="Genomic_DNA"/>
</dbReference>
<comment type="caution">
    <text evidence="1">The sequence shown here is derived from an EMBL/GenBank/DDBJ whole genome shotgun (WGS) entry which is preliminary data.</text>
</comment>
<dbReference type="SUPFAM" id="SSF49265">
    <property type="entry name" value="Fibronectin type III"/>
    <property type="match status" value="1"/>
</dbReference>
<dbReference type="Gene3D" id="2.60.40.10">
    <property type="entry name" value="Immunoglobulins"/>
    <property type="match status" value="1"/>
</dbReference>
<evidence type="ECO:0008006" key="3">
    <source>
        <dbReference type="Google" id="ProtNLM"/>
    </source>
</evidence>
<name>A0ABX0LWB0_9BURK</name>
<keyword evidence="2" id="KW-1185">Reference proteome</keyword>
<dbReference type="InterPro" id="IPR036116">
    <property type="entry name" value="FN3_sf"/>
</dbReference>
<proteinExistence type="predicted"/>
<evidence type="ECO:0000313" key="2">
    <source>
        <dbReference type="Proteomes" id="UP000785613"/>
    </source>
</evidence>
<evidence type="ECO:0000313" key="1">
    <source>
        <dbReference type="EMBL" id="NHZ36142.1"/>
    </source>
</evidence>
<reference evidence="1 2" key="1">
    <citation type="submission" date="2019-09" db="EMBL/GenBank/DDBJ databases">
        <title>Taxonomy of Antarctic Massilia spp.: description of Massilia rubra sp. nov., Massilia aquatica sp. nov., Massilia mucilaginosa sp. nov., Massilia frigida sp. nov. isolated from streams, lakes and regoliths.</title>
        <authorList>
            <person name="Holochova P."/>
            <person name="Sedlacek I."/>
            <person name="Kralova S."/>
            <person name="Maslanova I."/>
            <person name="Busse H.-J."/>
            <person name="Stankova E."/>
            <person name="Vrbovska V."/>
            <person name="Kovarovic V."/>
            <person name="Bartak M."/>
            <person name="Svec P."/>
            <person name="Pantucek R."/>
        </authorList>
    </citation>
    <scope>NUCLEOTIDE SEQUENCE [LARGE SCALE GENOMIC DNA]</scope>
    <source>
        <strain evidence="1 2">CCM 8692</strain>
    </source>
</reference>
<dbReference type="InterPro" id="IPR013783">
    <property type="entry name" value="Ig-like_fold"/>
</dbReference>
<protein>
    <recommendedName>
        <fullName evidence="3">Fibronectin type-III domain-containing protein</fullName>
    </recommendedName>
</protein>
<organism evidence="1 2">
    <name type="scientific">Massilia rubra</name>
    <dbReference type="NCBI Taxonomy" id="2607910"/>
    <lineage>
        <taxon>Bacteria</taxon>
        <taxon>Pseudomonadati</taxon>
        <taxon>Pseudomonadota</taxon>
        <taxon>Betaproteobacteria</taxon>
        <taxon>Burkholderiales</taxon>
        <taxon>Oxalobacteraceae</taxon>
        <taxon>Telluria group</taxon>
        <taxon>Massilia</taxon>
    </lineage>
</organism>
<gene>
    <name evidence="1" type="ORF">F0185_21475</name>
</gene>